<evidence type="ECO:0000259" key="1">
    <source>
        <dbReference type="PROSITE" id="PS51186"/>
    </source>
</evidence>
<dbReference type="RefSeq" id="WP_096799184.1">
    <property type="nucleotide sequence ID" value="NZ_CP023564.1"/>
</dbReference>
<evidence type="ECO:0000313" key="3">
    <source>
        <dbReference type="Proteomes" id="UP000217889"/>
    </source>
</evidence>
<dbReference type="InterPro" id="IPR000182">
    <property type="entry name" value="GNAT_dom"/>
</dbReference>
<dbReference type="GO" id="GO:0034069">
    <property type="term" value="F:aminoglycoside N-acetyltransferase activity"/>
    <property type="evidence" value="ECO:0007669"/>
    <property type="project" value="TreeGrafter"/>
</dbReference>
<dbReference type="InterPro" id="IPR036527">
    <property type="entry name" value="SCP2_sterol-bd_dom_sf"/>
</dbReference>
<dbReference type="InterPro" id="IPR016181">
    <property type="entry name" value="Acyl_CoA_acyltransferase"/>
</dbReference>
<proteinExistence type="predicted"/>
<dbReference type="SUPFAM" id="SSF55718">
    <property type="entry name" value="SCP-like"/>
    <property type="match status" value="1"/>
</dbReference>
<organism evidence="2 3">
    <name type="scientific">Brachybacterium ginsengisoli</name>
    <dbReference type="NCBI Taxonomy" id="1331682"/>
    <lineage>
        <taxon>Bacteria</taxon>
        <taxon>Bacillati</taxon>
        <taxon>Actinomycetota</taxon>
        <taxon>Actinomycetes</taxon>
        <taxon>Micrococcales</taxon>
        <taxon>Dermabacteraceae</taxon>
        <taxon>Brachybacterium</taxon>
    </lineage>
</organism>
<dbReference type="AlphaFoldDB" id="A0A291GWZ1"/>
<dbReference type="Gene3D" id="3.30.1050.10">
    <property type="entry name" value="SCP2 sterol-binding domain"/>
    <property type="match status" value="1"/>
</dbReference>
<dbReference type="InterPro" id="IPR041380">
    <property type="entry name" value="Acetyltransf_17"/>
</dbReference>
<dbReference type="PANTHER" id="PTHR37817">
    <property type="entry name" value="N-ACETYLTRANSFERASE EIS"/>
    <property type="match status" value="1"/>
</dbReference>
<dbReference type="EMBL" id="CP023564">
    <property type="protein sequence ID" value="ATG54719.1"/>
    <property type="molecule type" value="Genomic_DNA"/>
</dbReference>
<sequence length="413" mass="43209">MPVRELTAEDLIAYRMLSAGAFGGSVDPSAADAPQSISPGRTLVGIDSSSIPGGQAGVIAAGAEIRYDRIALGGGVAGCGGIGGLSVHPAHRGDGLFGALVTGVLARCLAESLPLSMLYASNPSIYRRYGYQVVARPQSLIVPLVDLQRIAAVPDRRLVPVTEATMPRLRELHHELIAGDNAMLRREPPLFPEGLPALPWAAVLLEDASGTAHGYVSWTRRGDATDGIGLDVHELFGRTRSDRVALLRSLGSWSTVTELLRLRLRTDDPVLDVLPSGRARPDSSPVPLVMMRVVDTAATLRARRAPAVLGGTIRLDIEDGTVPEGTCRAAGSYLVTARDGAITVLEQEPSSAGDCDALGTCRLDVHAAALLLVGGRTLADARRLGLGAEADPAAEAFLDALLAGPRPSVLDAF</sequence>
<dbReference type="InterPro" id="IPR051554">
    <property type="entry name" value="Acetyltransferase_Eis"/>
</dbReference>
<dbReference type="SUPFAM" id="SSF55729">
    <property type="entry name" value="Acyl-CoA N-acyltransferases (Nat)"/>
    <property type="match status" value="1"/>
</dbReference>
<name>A0A291GWZ1_9MICO</name>
<dbReference type="Pfam" id="PF13527">
    <property type="entry name" value="Acetyltransf_9"/>
    <property type="match status" value="1"/>
</dbReference>
<protein>
    <submittedName>
        <fullName evidence="2">GNAT family N-acetyltransferase</fullName>
    </submittedName>
</protein>
<accession>A0A291GWZ1</accession>
<dbReference type="PROSITE" id="PS51186">
    <property type="entry name" value="GNAT"/>
    <property type="match status" value="1"/>
</dbReference>
<keyword evidence="3" id="KW-1185">Reference proteome</keyword>
<dbReference type="Gene3D" id="3.40.630.30">
    <property type="match status" value="2"/>
</dbReference>
<feature type="domain" description="N-acetyltransferase" evidence="1">
    <location>
        <begin position="1"/>
        <end position="160"/>
    </location>
</feature>
<dbReference type="OrthoDB" id="3498897at2"/>
<dbReference type="Proteomes" id="UP000217889">
    <property type="component" value="Chromosome"/>
</dbReference>
<dbReference type="PANTHER" id="PTHR37817:SF1">
    <property type="entry name" value="N-ACETYLTRANSFERASE EIS"/>
    <property type="match status" value="1"/>
</dbReference>
<gene>
    <name evidence="2" type="ORF">CFK41_08030</name>
</gene>
<evidence type="ECO:0000313" key="2">
    <source>
        <dbReference type="EMBL" id="ATG54719.1"/>
    </source>
</evidence>
<keyword evidence="2" id="KW-0808">Transferase</keyword>
<reference evidence="2 3" key="1">
    <citation type="journal article" date="2014" name="Int. J. Syst. Evol. Microbiol.">
        <title>Brachybacterium ginsengisoli sp. nov., isolated from soil of a ginseng field.</title>
        <authorList>
            <person name="Hoang V.A."/>
            <person name="Kim Y.J."/>
            <person name="Nguyen N.L."/>
            <person name="Yang D.C."/>
        </authorList>
    </citation>
    <scope>NUCLEOTIDE SEQUENCE [LARGE SCALE GENOMIC DNA]</scope>
    <source>
        <strain evidence="2 3">DCY80</strain>
    </source>
</reference>
<dbReference type="GO" id="GO:0030649">
    <property type="term" value="P:aminoglycoside antibiotic catabolic process"/>
    <property type="evidence" value="ECO:0007669"/>
    <property type="project" value="TreeGrafter"/>
</dbReference>
<dbReference type="Pfam" id="PF17668">
    <property type="entry name" value="Acetyltransf_17"/>
    <property type="match status" value="1"/>
</dbReference>
<dbReference type="KEGG" id="bgg:CFK41_08030"/>